<dbReference type="RefSeq" id="WP_245126906.1">
    <property type="nucleotide sequence ID" value="NZ_CP095064.1"/>
</dbReference>
<reference evidence="2" key="1">
    <citation type="submission" date="2022-04" db="EMBL/GenBank/DDBJ databases">
        <title>Hymenobacter sp. isolated from the air.</title>
        <authorList>
            <person name="Won M."/>
            <person name="Lee C.-M."/>
            <person name="Woen H.-Y."/>
            <person name="Kwon S.-W."/>
        </authorList>
    </citation>
    <scope>NUCLEOTIDE SEQUENCE</scope>
    <source>
        <strain evidence="2">5420S-77</strain>
        <plasmid evidence="2">unnamed3</plasmid>
    </source>
</reference>
<feature type="chain" id="PRO_5045778720" evidence="1">
    <location>
        <begin position="29"/>
        <end position="127"/>
    </location>
</feature>
<dbReference type="PROSITE" id="PS51257">
    <property type="entry name" value="PROKAR_LIPOPROTEIN"/>
    <property type="match status" value="1"/>
</dbReference>
<gene>
    <name evidence="2" type="ORF">MUN86_25900</name>
</gene>
<keyword evidence="3" id="KW-1185">Reference proteome</keyword>
<keyword evidence="2" id="KW-0614">Plasmid</keyword>
<geneLocation type="plasmid" evidence="2 3">
    <name>unnamed3</name>
</geneLocation>
<evidence type="ECO:0000313" key="3">
    <source>
        <dbReference type="Proteomes" id="UP000830401"/>
    </source>
</evidence>
<evidence type="ECO:0000313" key="2">
    <source>
        <dbReference type="EMBL" id="UOQ69152.1"/>
    </source>
</evidence>
<dbReference type="Proteomes" id="UP000830401">
    <property type="component" value="Plasmid unnamed3"/>
</dbReference>
<protein>
    <submittedName>
        <fullName evidence="2">Uncharacterized protein</fullName>
    </submittedName>
</protein>
<name>A0ABY4GE77_9BACT</name>
<evidence type="ECO:0000256" key="1">
    <source>
        <dbReference type="SAM" id="SignalP"/>
    </source>
</evidence>
<dbReference type="EMBL" id="CP095064">
    <property type="protein sequence ID" value="UOQ69152.1"/>
    <property type="molecule type" value="Genomic_DNA"/>
</dbReference>
<keyword evidence="1" id="KW-0732">Signal</keyword>
<sequence>MIRYLLRKRSIRFHLVLLAIGLIGCRQAEPDEMSVTHPLRPYWISADSLVHLTIDSTAFTFKFKLEEHVEVEPYRLLANNRLVLGEDTVELHFNRKGELSIEPLSRAERAAKDSRLIYIVRFVETSK</sequence>
<proteinExistence type="predicted"/>
<organism evidence="2 3">
    <name type="scientific">Hymenobacter volaticus</name>
    <dbReference type="NCBI Taxonomy" id="2932254"/>
    <lineage>
        <taxon>Bacteria</taxon>
        <taxon>Pseudomonadati</taxon>
        <taxon>Bacteroidota</taxon>
        <taxon>Cytophagia</taxon>
        <taxon>Cytophagales</taxon>
        <taxon>Hymenobacteraceae</taxon>
        <taxon>Hymenobacter</taxon>
    </lineage>
</organism>
<feature type="signal peptide" evidence="1">
    <location>
        <begin position="1"/>
        <end position="28"/>
    </location>
</feature>
<accession>A0ABY4GE77</accession>